<proteinExistence type="predicted"/>
<sequence>MLFKLAGILIGNLRRLCVSIICKWSKYRFVRRDTSRTPTCRVGLHLFPIYSKRNHFAAKGGGARQGDYRVRTFLITGRMRWEHSEWTQFNEQLLTWVSQHHPPEDSYATERLSLFEGGEKVPTLPAYYLFRGKFLPSGNSDGLYWKPSRGEVLVGGQLLRRYHYTTLNGVKLRRQVSYLKTDHRWCFVEYTCGSTRVPTCVQSVRNVPQYDLTTLIATVARFLCDPQGCTDLTRAQRLQRMAIAASGGVPPPIEEEFDPFNQPPQIPTVPVRLNSGEILRAELKRSFEEVTLEEEVWSSHQYYANLEEVYRVCIQEDVWMSKKMRV</sequence>
<dbReference type="EMBL" id="MDYQ01000003">
    <property type="protein sequence ID" value="PRP89487.1"/>
    <property type="molecule type" value="Genomic_DNA"/>
</dbReference>
<protein>
    <submittedName>
        <fullName evidence="1">Uncharacterized protein</fullName>
    </submittedName>
</protein>
<evidence type="ECO:0000313" key="1">
    <source>
        <dbReference type="EMBL" id="PRP89487.1"/>
    </source>
</evidence>
<comment type="caution">
    <text evidence="1">The sequence shown here is derived from an EMBL/GenBank/DDBJ whole genome shotgun (WGS) entry which is preliminary data.</text>
</comment>
<reference evidence="1 2" key="1">
    <citation type="journal article" date="2018" name="Genome Biol. Evol.">
        <title>Multiple Roots of Fruiting Body Formation in Amoebozoa.</title>
        <authorList>
            <person name="Hillmann F."/>
            <person name="Forbes G."/>
            <person name="Novohradska S."/>
            <person name="Ferling I."/>
            <person name="Riege K."/>
            <person name="Groth M."/>
            <person name="Westermann M."/>
            <person name="Marz M."/>
            <person name="Spaller T."/>
            <person name="Winckler T."/>
            <person name="Schaap P."/>
            <person name="Glockner G."/>
        </authorList>
    </citation>
    <scope>NUCLEOTIDE SEQUENCE [LARGE SCALE GENOMIC DNA]</scope>
    <source>
        <strain evidence="1 2">Jena</strain>
    </source>
</reference>
<gene>
    <name evidence="1" type="ORF">PROFUN_01350</name>
</gene>
<accession>A0A2P6NZX8</accession>
<evidence type="ECO:0000313" key="2">
    <source>
        <dbReference type="Proteomes" id="UP000241769"/>
    </source>
</evidence>
<dbReference type="Proteomes" id="UP000241769">
    <property type="component" value="Unassembled WGS sequence"/>
</dbReference>
<organism evidence="1 2">
    <name type="scientific">Planoprotostelium fungivorum</name>
    <dbReference type="NCBI Taxonomy" id="1890364"/>
    <lineage>
        <taxon>Eukaryota</taxon>
        <taxon>Amoebozoa</taxon>
        <taxon>Evosea</taxon>
        <taxon>Variosea</taxon>
        <taxon>Cavosteliida</taxon>
        <taxon>Cavosteliaceae</taxon>
        <taxon>Planoprotostelium</taxon>
    </lineage>
</organism>
<dbReference type="AlphaFoldDB" id="A0A2P6NZX8"/>
<dbReference type="InParanoid" id="A0A2P6NZX8"/>
<keyword evidence="2" id="KW-1185">Reference proteome</keyword>
<name>A0A2P6NZX8_9EUKA</name>